<dbReference type="AlphaFoldDB" id="A0AAN7AJD6"/>
<proteinExistence type="predicted"/>
<organism evidence="3 4">
    <name type="scientific">Podospora australis</name>
    <dbReference type="NCBI Taxonomy" id="1536484"/>
    <lineage>
        <taxon>Eukaryota</taxon>
        <taxon>Fungi</taxon>
        <taxon>Dikarya</taxon>
        <taxon>Ascomycota</taxon>
        <taxon>Pezizomycotina</taxon>
        <taxon>Sordariomycetes</taxon>
        <taxon>Sordariomycetidae</taxon>
        <taxon>Sordariales</taxon>
        <taxon>Podosporaceae</taxon>
        <taxon>Podospora</taxon>
    </lineage>
</organism>
<name>A0AAN7AJD6_9PEZI</name>
<evidence type="ECO:0000313" key="4">
    <source>
        <dbReference type="Proteomes" id="UP001302126"/>
    </source>
</evidence>
<dbReference type="PANTHER" id="PTHR14905">
    <property type="entry name" value="NG37"/>
    <property type="match status" value="1"/>
</dbReference>
<sequence length="754" mass="81974">MAGLRIGWGSTLLVLAVILIVLPGQAAAFGAGNIPSIAQVEGHNWRHGDIEDTLKDIAFLYGKKWTTMLVARVYFGNWLRDYSQAVDVGSLKGVNAATIRILVWVLSFMANGYATEEFEVTEERLGCYRPEEHIDNPMGYADGDDARKYDQRLRGPVDPRELEVDPRTGMKNYIANEKGGWATSAGYLRWSFARSIHYGRMYTSGSQRKGDEKDLCEALRCLGQALHTMEDFSAHSNYCELALIELGYNNVFPHCGTATQINLNGKRVYPLVTGTFGAVDFLHSVLGEATDAFTQSEVDEVDIALKNAEVASNSTGNRGFLGSSDGPDLISLLGQLPSVGDGFASQARSLKAASQAQEQLNRSGGSMNRDGNVNIVPGMSPNFDPVKTAGQIYPILEFRDKIVRSINGFISKVPGLESLLESITERLTAFILGLLAPFVRPIIQQGSKVLKEGSSGLIETSANSQLEPWTNPRCDNPTHSMLSKDHFTNILNSCAGRVSVAIVQYVVPRILFAWENPGVPVEEVCNDVLRAFHHPAARDERVQIQRDMFEVVRKWTQETKHRHELNQLLSSESVKNHKNHVLSSEAAASGQRSLNVNHGGNGCDHGHGRPKGSLWDTVKATGLEAQQSQQHPQGGSRPNYYPQSSPRPGSSGYGAARPGSSGGYGGGGAAASYGRPSPQPQGYPGQPSYGAQHQQPPYGGGGGYGGHHQPPAHHQQQGGYGGYPGQQQQPPHHQQGGQPPYGSQPPQWGQYPRY</sequence>
<comment type="caution">
    <text evidence="3">The sequence shown here is derived from an EMBL/GenBank/DDBJ whole genome shotgun (WGS) entry which is preliminary data.</text>
</comment>
<feature type="compositionally biased region" description="Gly residues" evidence="1">
    <location>
        <begin position="660"/>
        <end position="669"/>
    </location>
</feature>
<keyword evidence="2" id="KW-0732">Signal</keyword>
<dbReference type="PANTHER" id="PTHR14905:SF7">
    <property type="entry name" value="VON WILLEBRAND FACTOR A DOMAIN-CONTAINING PROTEIN 7"/>
    <property type="match status" value="1"/>
</dbReference>
<evidence type="ECO:0000313" key="3">
    <source>
        <dbReference type="EMBL" id="KAK4188829.1"/>
    </source>
</evidence>
<feature type="chain" id="PRO_5042944699" evidence="2">
    <location>
        <begin position="29"/>
        <end position="754"/>
    </location>
</feature>
<gene>
    <name evidence="3" type="ORF">QBC35DRAFT_495307</name>
</gene>
<accession>A0AAN7AJD6</accession>
<dbReference type="Pfam" id="PF07217">
    <property type="entry name" value="Het-C"/>
    <property type="match status" value="1"/>
</dbReference>
<protein>
    <submittedName>
        <fullName evidence="3">Heterokaryon incompatibility Het-C</fullName>
    </submittedName>
</protein>
<keyword evidence="4" id="KW-1185">Reference proteome</keyword>
<dbReference type="InterPro" id="IPR010816">
    <property type="entry name" value="Het-C"/>
</dbReference>
<feature type="compositionally biased region" description="Low complexity" evidence="1">
    <location>
        <begin position="707"/>
        <end position="717"/>
    </location>
</feature>
<feature type="region of interest" description="Disordered" evidence="1">
    <location>
        <begin position="582"/>
        <end position="754"/>
    </location>
</feature>
<reference evidence="3" key="2">
    <citation type="submission" date="2023-05" db="EMBL/GenBank/DDBJ databases">
        <authorList>
            <consortium name="Lawrence Berkeley National Laboratory"/>
            <person name="Steindorff A."/>
            <person name="Hensen N."/>
            <person name="Bonometti L."/>
            <person name="Westerberg I."/>
            <person name="Brannstrom I.O."/>
            <person name="Guillou S."/>
            <person name="Cros-Aarteil S."/>
            <person name="Calhoun S."/>
            <person name="Haridas S."/>
            <person name="Kuo A."/>
            <person name="Mondo S."/>
            <person name="Pangilinan J."/>
            <person name="Riley R."/>
            <person name="Labutti K."/>
            <person name="Andreopoulos B."/>
            <person name="Lipzen A."/>
            <person name="Chen C."/>
            <person name="Yanf M."/>
            <person name="Daum C."/>
            <person name="Ng V."/>
            <person name="Clum A."/>
            <person name="Ohm R."/>
            <person name="Martin F."/>
            <person name="Silar P."/>
            <person name="Natvig D."/>
            <person name="Lalanne C."/>
            <person name="Gautier V."/>
            <person name="Ament-Velasquez S.L."/>
            <person name="Kruys A."/>
            <person name="Hutchinson M.I."/>
            <person name="Powell A.J."/>
            <person name="Barry K."/>
            <person name="Miller A.N."/>
            <person name="Grigoriev I.V."/>
            <person name="Debuchy R."/>
            <person name="Gladieux P."/>
            <person name="Thoren M.H."/>
            <person name="Johannesson H."/>
        </authorList>
    </citation>
    <scope>NUCLEOTIDE SEQUENCE</scope>
    <source>
        <strain evidence="3">PSN309</strain>
    </source>
</reference>
<dbReference type="EMBL" id="MU864383">
    <property type="protein sequence ID" value="KAK4188829.1"/>
    <property type="molecule type" value="Genomic_DNA"/>
</dbReference>
<feature type="compositionally biased region" description="Low complexity" evidence="1">
    <location>
        <begin position="725"/>
        <end position="754"/>
    </location>
</feature>
<feature type="compositionally biased region" description="Low complexity" evidence="1">
    <location>
        <begin position="648"/>
        <end position="659"/>
    </location>
</feature>
<feature type="signal peptide" evidence="2">
    <location>
        <begin position="1"/>
        <end position="28"/>
    </location>
</feature>
<reference evidence="3" key="1">
    <citation type="journal article" date="2023" name="Mol. Phylogenet. Evol.">
        <title>Genome-scale phylogeny and comparative genomics of the fungal order Sordariales.</title>
        <authorList>
            <person name="Hensen N."/>
            <person name="Bonometti L."/>
            <person name="Westerberg I."/>
            <person name="Brannstrom I.O."/>
            <person name="Guillou S."/>
            <person name="Cros-Aarteil S."/>
            <person name="Calhoun S."/>
            <person name="Haridas S."/>
            <person name="Kuo A."/>
            <person name="Mondo S."/>
            <person name="Pangilinan J."/>
            <person name="Riley R."/>
            <person name="LaButti K."/>
            <person name="Andreopoulos B."/>
            <person name="Lipzen A."/>
            <person name="Chen C."/>
            <person name="Yan M."/>
            <person name="Daum C."/>
            <person name="Ng V."/>
            <person name="Clum A."/>
            <person name="Steindorff A."/>
            <person name="Ohm R.A."/>
            <person name="Martin F."/>
            <person name="Silar P."/>
            <person name="Natvig D.O."/>
            <person name="Lalanne C."/>
            <person name="Gautier V."/>
            <person name="Ament-Velasquez S.L."/>
            <person name="Kruys A."/>
            <person name="Hutchinson M.I."/>
            <person name="Powell A.J."/>
            <person name="Barry K."/>
            <person name="Miller A.N."/>
            <person name="Grigoriev I.V."/>
            <person name="Debuchy R."/>
            <person name="Gladieux P."/>
            <person name="Hiltunen Thoren M."/>
            <person name="Johannesson H."/>
        </authorList>
    </citation>
    <scope>NUCLEOTIDE SEQUENCE</scope>
    <source>
        <strain evidence="3">PSN309</strain>
    </source>
</reference>
<evidence type="ECO:0000256" key="1">
    <source>
        <dbReference type="SAM" id="MobiDB-lite"/>
    </source>
</evidence>
<evidence type="ECO:0000256" key="2">
    <source>
        <dbReference type="SAM" id="SignalP"/>
    </source>
</evidence>
<feature type="compositionally biased region" description="Polar residues" evidence="1">
    <location>
        <begin position="624"/>
        <end position="633"/>
    </location>
</feature>
<dbReference type="InterPro" id="IPR052577">
    <property type="entry name" value="VWA7"/>
</dbReference>
<feature type="compositionally biased region" description="Low complexity" evidence="1">
    <location>
        <begin position="670"/>
        <end position="697"/>
    </location>
</feature>
<dbReference type="Proteomes" id="UP001302126">
    <property type="component" value="Unassembled WGS sequence"/>
</dbReference>